<feature type="transmembrane region" description="Helical" evidence="6">
    <location>
        <begin position="361"/>
        <end position="381"/>
    </location>
</feature>
<evidence type="ECO:0000313" key="9">
    <source>
        <dbReference type="Proteomes" id="UP000811844"/>
    </source>
</evidence>
<evidence type="ECO:0000256" key="5">
    <source>
        <dbReference type="ARBA" id="ARBA00023136"/>
    </source>
</evidence>
<keyword evidence="9" id="KW-1185">Reference proteome</keyword>
<dbReference type="Proteomes" id="UP000811844">
    <property type="component" value="Unassembled WGS sequence"/>
</dbReference>
<name>A0ABS5I2S0_9GAMM</name>
<accession>A0ABS5I2S0</accession>
<dbReference type="EMBL" id="JAAIKR010000008">
    <property type="protein sequence ID" value="MBR9728322.1"/>
    <property type="molecule type" value="Genomic_DNA"/>
</dbReference>
<dbReference type="InterPro" id="IPR050545">
    <property type="entry name" value="Mycobact_MmpL"/>
</dbReference>
<evidence type="ECO:0000256" key="3">
    <source>
        <dbReference type="ARBA" id="ARBA00022692"/>
    </source>
</evidence>
<feature type="transmembrane region" description="Helical" evidence="6">
    <location>
        <begin position="715"/>
        <end position="734"/>
    </location>
</feature>
<feature type="transmembrane region" description="Helical" evidence="6">
    <location>
        <begin position="266"/>
        <end position="285"/>
    </location>
</feature>
<feature type="transmembrane region" description="Helical" evidence="6">
    <location>
        <begin position="770"/>
        <end position="791"/>
    </location>
</feature>
<proteinExistence type="predicted"/>
<dbReference type="InterPro" id="IPR004869">
    <property type="entry name" value="MMPL_dom"/>
</dbReference>
<evidence type="ECO:0000256" key="1">
    <source>
        <dbReference type="ARBA" id="ARBA00004651"/>
    </source>
</evidence>
<dbReference type="Pfam" id="PF03176">
    <property type="entry name" value="MMPL"/>
    <property type="match status" value="1"/>
</dbReference>
<evidence type="ECO:0000259" key="7">
    <source>
        <dbReference type="Pfam" id="PF03176"/>
    </source>
</evidence>
<organism evidence="8 9">
    <name type="scientific">Shewanella intestini</name>
    <dbReference type="NCBI Taxonomy" id="2017544"/>
    <lineage>
        <taxon>Bacteria</taxon>
        <taxon>Pseudomonadati</taxon>
        <taxon>Pseudomonadota</taxon>
        <taxon>Gammaproteobacteria</taxon>
        <taxon>Alteromonadales</taxon>
        <taxon>Shewanellaceae</taxon>
        <taxon>Shewanella</taxon>
    </lineage>
</organism>
<feature type="transmembrane region" description="Helical" evidence="6">
    <location>
        <begin position="319"/>
        <end position="340"/>
    </location>
</feature>
<feature type="transmembrane region" description="Helical" evidence="6">
    <location>
        <begin position="688"/>
        <end position="709"/>
    </location>
</feature>
<feature type="transmembrane region" description="Helical" evidence="6">
    <location>
        <begin position="664"/>
        <end position="681"/>
    </location>
</feature>
<feature type="transmembrane region" description="Helical" evidence="6">
    <location>
        <begin position="746"/>
        <end position="764"/>
    </location>
</feature>
<dbReference type="PANTHER" id="PTHR33406:SF13">
    <property type="entry name" value="MEMBRANE PROTEIN YDFJ"/>
    <property type="match status" value="1"/>
</dbReference>
<dbReference type="Gene3D" id="1.20.1640.10">
    <property type="entry name" value="Multidrug efflux transporter AcrB transmembrane domain"/>
    <property type="match status" value="2"/>
</dbReference>
<protein>
    <submittedName>
        <fullName evidence="8">MMPL family transporter</fullName>
    </submittedName>
</protein>
<keyword evidence="5 6" id="KW-0472">Membrane</keyword>
<sequence>MAKPEPHAQKTDFNQQHKLSRHKKLAWLWLCCQLTLVAFLTFNMVNGLRPQNNFLALLPVDEQRPWVQDTIEAAASSLERRLVFIIGADDKAQAQQAAQKWQQTLTNIDNIEVLSPQASQQAYYQQLFPYRYELLDSQATKWLSQQQADKVTQRAMAQIYNPFAGVSAGELKQDPWLLFRHYMQQRFADNRFDLQNGLLHTQHEHKDYFLIQAKLTSGAYARKSQQVVNDINRQASLLEQTDKVEVLRQGVAFYVTAAATSARNEISLIGGGSLLGIIALIILTFKSIRPLLLCLLSISLGVISAASATILFFGGIHSFTLVIGASLIGVSVDYAFHYLSYRACCNNRWDSIKAAAHLRPVLVLGLASSVLAYGALLGAQFPGLNQVAVFSSAGLIASLLSVLLFYPLLTKTTARHQPIPLANGLLAAIKGYQQSHLGKMVLTTLLLLSALGISQLHFDDDVRLLQSAPAWLKHQEAQISTLTGVSQSQQWMVLTGHDQAQLREAEQTLSRQLQPLVERGVISGFSGVFQLLPANSNLKHNYQQVAKLVDNQAQVLQQNLGLTARPQLPAFTPLNWDKLKQLAPHMPYLWGTLADGEAYSVIMLTGVTDTTPLMALQTLRPQGINHANSANSANQADNPSPLRITYVSRADEISQLLGDYRSDTLTMLLIAYVVVFIGLALKYSAWDSLLLLASPLLASLFAIALPGLFGIEANVFNVIALLLIFGIGIDYSLFLRFHLGQAHAALAVLLAGLTTLLSFGLMAVSTNHGIASFGLTIAGGILASWLLAPLFSTYKNPLQGQQGES</sequence>
<keyword evidence="3 6" id="KW-0812">Transmembrane</keyword>
<comment type="subcellular location">
    <subcellularLocation>
        <location evidence="1">Cell membrane</location>
        <topology evidence="1">Multi-pass membrane protein</topology>
    </subcellularLocation>
</comment>
<dbReference type="PANTHER" id="PTHR33406">
    <property type="entry name" value="MEMBRANE PROTEIN MJ1562-RELATED"/>
    <property type="match status" value="1"/>
</dbReference>
<evidence type="ECO:0000313" key="8">
    <source>
        <dbReference type="EMBL" id="MBR9728322.1"/>
    </source>
</evidence>
<dbReference type="SUPFAM" id="SSF82866">
    <property type="entry name" value="Multidrug efflux transporter AcrB transmembrane domain"/>
    <property type="match status" value="2"/>
</dbReference>
<feature type="domain" description="Membrane transport protein MMPL" evidence="7">
    <location>
        <begin position="107"/>
        <end position="417"/>
    </location>
</feature>
<reference evidence="8 9" key="1">
    <citation type="submission" date="2020-02" db="EMBL/GenBank/DDBJ databases">
        <title>Shewanella WXL01 sp. nov., a marine bacterium isolated from green algae in Luhuitou Fringing Reef (Northern South China Sea).</title>
        <authorList>
            <person name="Wang X."/>
        </authorList>
    </citation>
    <scope>NUCLEOTIDE SEQUENCE [LARGE SCALE GENOMIC DNA]</scope>
    <source>
        <strain evidence="8 9">MCCC 1A01895</strain>
    </source>
</reference>
<evidence type="ECO:0000256" key="6">
    <source>
        <dbReference type="SAM" id="Phobius"/>
    </source>
</evidence>
<feature type="transmembrane region" description="Helical" evidence="6">
    <location>
        <begin position="440"/>
        <end position="458"/>
    </location>
</feature>
<evidence type="ECO:0000256" key="2">
    <source>
        <dbReference type="ARBA" id="ARBA00022475"/>
    </source>
</evidence>
<keyword evidence="2" id="KW-1003">Cell membrane</keyword>
<evidence type="ECO:0000256" key="4">
    <source>
        <dbReference type="ARBA" id="ARBA00022989"/>
    </source>
</evidence>
<feature type="transmembrane region" description="Helical" evidence="6">
    <location>
        <begin position="25"/>
        <end position="45"/>
    </location>
</feature>
<feature type="transmembrane region" description="Helical" evidence="6">
    <location>
        <begin position="387"/>
        <end position="409"/>
    </location>
</feature>
<keyword evidence="4 6" id="KW-1133">Transmembrane helix</keyword>
<feature type="transmembrane region" description="Helical" evidence="6">
    <location>
        <begin position="292"/>
        <end position="313"/>
    </location>
</feature>
<comment type="caution">
    <text evidence="8">The sequence shown here is derived from an EMBL/GenBank/DDBJ whole genome shotgun (WGS) entry which is preliminary data.</text>
</comment>
<dbReference type="RefSeq" id="WP_153662939.1">
    <property type="nucleotide sequence ID" value="NZ_JAAIKR010000008.1"/>
</dbReference>
<gene>
    <name evidence="8" type="ORF">G3R48_10095</name>
</gene>